<keyword evidence="2" id="KW-0156">Chromatin regulator</keyword>
<keyword evidence="4" id="KW-0238">DNA-binding</keyword>
<feature type="compositionally biased region" description="Basic and acidic residues" evidence="7">
    <location>
        <begin position="462"/>
        <end position="479"/>
    </location>
</feature>
<feature type="compositionally biased region" description="Basic and acidic residues" evidence="7">
    <location>
        <begin position="686"/>
        <end position="696"/>
    </location>
</feature>
<feature type="compositionally biased region" description="Acidic residues" evidence="7">
    <location>
        <begin position="141"/>
        <end position="154"/>
    </location>
</feature>
<keyword evidence="3" id="KW-0805">Transcription regulation</keyword>
<dbReference type="AlphaFoldDB" id="A0A8X9A0J6"/>
<feature type="region of interest" description="Disordered" evidence="7">
    <location>
        <begin position="677"/>
        <end position="704"/>
    </location>
</feature>
<dbReference type="GO" id="GO:0005730">
    <property type="term" value="C:nucleolus"/>
    <property type="evidence" value="ECO:0007669"/>
    <property type="project" value="UniProtKB-SubCell"/>
</dbReference>
<gene>
    <name evidence="9" type="ORF">SASPL_114273</name>
</gene>
<feature type="compositionally biased region" description="Basic and acidic residues" evidence="7">
    <location>
        <begin position="207"/>
        <end position="229"/>
    </location>
</feature>
<dbReference type="EMBL" id="PNBA02000005">
    <property type="protein sequence ID" value="KAG6423868.1"/>
    <property type="molecule type" value="Genomic_DNA"/>
</dbReference>
<name>A0A8X9A0J6_SALSN</name>
<evidence type="ECO:0000256" key="3">
    <source>
        <dbReference type="ARBA" id="ARBA00023015"/>
    </source>
</evidence>
<protein>
    <recommendedName>
        <fullName evidence="8">DEK-C domain-containing protein</fullName>
    </recommendedName>
</protein>
<dbReference type="GO" id="GO:0006325">
    <property type="term" value="P:chromatin organization"/>
    <property type="evidence" value="ECO:0007669"/>
    <property type="project" value="UniProtKB-KW"/>
</dbReference>
<evidence type="ECO:0000313" key="10">
    <source>
        <dbReference type="Proteomes" id="UP000298416"/>
    </source>
</evidence>
<dbReference type="PROSITE" id="PS51998">
    <property type="entry name" value="DEK_C"/>
    <property type="match status" value="1"/>
</dbReference>
<proteinExistence type="predicted"/>
<keyword evidence="10" id="KW-1185">Reference proteome</keyword>
<dbReference type="GO" id="GO:0042393">
    <property type="term" value="F:histone binding"/>
    <property type="evidence" value="ECO:0007669"/>
    <property type="project" value="TreeGrafter"/>
</dbReference>
<feature type="region of interest" description="Disordered" evidence="7">
    <location>
        <begin position="1"/>
        <end position="268"/>
    </location>
</feature>
<dbReference type="GO" id="GO:0003677">
    <property type="term" value="F:DNA binding"/>
    <property type="evidence" value="ECO:0007669"/>
    <property type="project" value="UniProtKB-KW"/>
</dbReference>
<dbReference type="InterPro" id="IPR044198">
    <property type="entry name" value="DEK"/>
</dbReference>
<evidence type="ECO:0000256" key="4">
    <source>
        <dbReference type="ARBA" id="ARBA00023125"/>
    </source>
</evidence>
<feature type="compositionally biased region" description="Basic and acidic residues" evidence="7">
    <location>
        <begin position="155"/>
        <end position="174"/>
    </location>
</feature>
<keyword evidence="6" id="KW-0539">Nucleus</keyword>
<feature type="domain" description="DEK-C" evidence="8">
    <location>
        <begin position="618"/>
        <end position="673"/>
    </location>
</feature>
<dbReference type="Proteomes" id="UP000298416">
    <property type="component" value="Unassembled WGS sequence"/>
</dbReference>
<feature type="compositionally biased region" description="Basic and acidic residues" evidence="7">
    <location>
        <begin position="54"/>
        <end position="118"/>
    </location>
</feature>
<evidence type="ECO:0000256" key="6">
    <source>
        <dbReference type="ARBA" id="ARBA00023242"/>
    </source>
</evidence>
<dbReference type="Gene3D" id="1.10.10.60">
    <property type="entry name" value="Homeodomain-like"/>
    <property type="match status" value="1"/>
</dbReference>
<feature type="compositionally biased region" description="Basic and acidic residues" evidence="7">
    <location>
        <begin position="126"/>
        <end position="140"/>
    </location>
</feature>
<feature type="compositionally biased region" description="Basic and acidic residues" evidence="7">
    <location>
        <begin position="240"/>
        <end position="252"/>
    </location>
</feature>
<dbReference type="PANTHER" id="PTHR13468">
    <property type="entry name" value="DEK PROTEIN"/>
    <property type="match status" value="1"/>
</dbReference>
<feature type="compositionally biased region" description="Basic and acidic residues" evidence="7">
    <location>
        <begin position="26"/>
        <end position="41"/>
    </location>
</feature>
<evidence type="ECO:0000256" key="7">
    <source>
        <dbReference type="SAM" id="MobiDB-lite"/>
    </source>
</evidence>
<comment type="subcellular location">
    <subcellularLocation>
        <location evidence="1">Nucleus</location>
        <location evidence="1">Nucleolus</location>
    </subcellularLocation>
</comment>
<comment type="caution">
    <text evidence="9">The sequence shown here is derived from an EMBL/GenBank/DDBJ whole genome shotgun (WGS) entry which is preliminary data.</text>
</comment>
<reference evidence="9" key="2">
    <citation type="submission" date="2020-08" db="EMBL/GenBank/DDBJ databases">
        <title>Plant Genome Project.</title>
        <authorList>
            <person name="Zhang R.-G."/>
        </authorList>
    </citation>
    <scope>NUCLEOTIDE SEQUENCE</scope>
    <source>
        <strain evidence="9">Huo1</strain>
        <tissue evidence="9">Leaf</tissue>
    </source>
</reference>
<dbReference type="Pfam" id="PF08766">
    <property type="entry name" value="DEK_C"/>
    <property type="match status" value="1"/>
</dbReference>
<accession>A0A8X9A0J6</accession>
<feature type="compositionally biased region" description="Acidic residues" evidence="7">
    <location>
        <begin position="487"/>
        <end position="496"/>
    </location>
</feature>
<dbReference type="InterPro" id="IPR014876">
    <property type="entry name" value="DEK_C"/>
</dbReference>
<sequence length="704" mass="78883">MGEEGAVSEKLEPVGNGKVEVDEKDDVGGKTEAGKDTKWEQPDGVTEMEEDKQEEEKTEAQKMDVDKEEANREKAESEKVTKEEGIEKKEKQEETQADEEKHEAVKDDGGREEFKDEKMEEEAEEDKGKVTEEKVEKEDVSKEEEDKQEETEADEEKHETVKDDGGKEEVRDEKMEEEAEEDTGKVTEEVKEAKGSRKRPRSKTGGRRGDKTTKKELAEVEKEPEKAEEQITPARKKTKEPKSSVGKREIEPKTPSAFSSERPVRERKSVERLVATIEKDTSRDFRIVKGRGTALKDIPNVAYKLSRKKTEETFKMLHMILFGRRGKAAQVKNNISRFSGFVWHDNEEKQMNRLKEKLDKYVKEKLLEFCDVLDVPISKASAKKEDIIVKLTDFFMEPHATTSDLLAEKEQGAKRKRSSKPASRSTTPSKGSVKSRKKVESDSKNRGEAKSASLESEDESEQDKGEDLNGDQDGSKEMSDQAASEEIGSESEEESVEDKGKKKAGSAKSSIKKGSSEKPETKKVTISKKTSPPPKKLPAKSPDRSKSNSDSSSKKSSVKKKDETVKISSIPKKLPSNDSPGKARVFSFHLLCADVAQVESPWKKVLKIKQKPKEETLEPSDDDLRNSICKILQKVDFNKATFTDILKLLATEFDTNLAARKSTVKLMIQEELTKLADADAADEKDEGNAEKDEKAPSGKGVKAT</sequence>
<feature type="compositionally biased region" description="Basic and acidic residues" evidence="7">
    <location>
        <begin position="182"/>
        <end position="195"/>
    </location>
</feature>
<feature type="compositionally biased region" description="Basic residues" evidence="7">
    <location>
        <begin position="196"/>
        <end position="206"/>
    </location>
</feature>
<dbReference type="GO" id="GO:2000779">
    <property type="term" value="P:regulation of double-strand break repair"/>
    <property type="evidence" value="ECO:0007669"/>
    <property type="project" value="TreeGrafter"/>
</dbReference>
<evidence type="ECO:0000256" key="2">
    <source>
        <dbReference type="ARBA" id="ARBA00022853"/>
    </source>
</evidence>
<feature type="compositionally biased region" description="Basic and acidic residues" evidence="7">
    <location>
        <begin position="514"/>
        <end position="523"/>
    </location>
</feature>
<evidence type="ECO:0000256" key="1">
    <source>
        <dbReference type="ARBA" id="ARBA00004604"/>
    </source>
</evidence>
<keyword evidence="5" id="KW-0804">Transcription</keyword>
<dbReference type="PANTHER" id="PTHR13468:SF22">
    <property type="entry name" value="DEK DOMAIN-CONTAINING CHROMATIN-ASSOCIATED PROTEIN 3"/>
    <property type="match status" value="1"/>
</dbReference>
<feature type="region of interest" description="Disordered" evidence="7">
    <location>
        <begin position="403"/>
        <end position="580"/>
    </location>
</feature>
<dbReference type="SUPFAM" id="SSF109715">
    <property type="entry name" value="DEK C-terminal domain"/>
    <property type="match status" value="1"/>
</dbReference>
<reference evidence="9" key="1">
    <citation type="submission" date="2018-01" db="EMBL/GenBank/DDBJ databases">
        <authorList>
            <person name="Mao J.F."/>
        </authorList>
    </citation>
    <scope>NUCLEOTIDE SEQUENCE</scope>
    <source>
        <strain evidence="9">Huo1</strain>
        <tissue evidence="9">Leaf</tissue>
    </source>
</reference>
<feature type="compositionally biased region" description="Low complexity" evidence="7">
    <location>
        <begin position="420"/>
        <end position="430"/>
    </location>
</feature>
<evidence type="ECO:0000259" key="8">
    <source>
        <dbReference type="PROSITE" id="PS51998"/>
    </source>
</evidence>
<dbReference type="FunFam" id="1.10.10.60:FF:000220">
    <property type="entry name" value="DEK domain-containing chromatin associated protein"/>
    <property type="match status" value="1"/>
</dbReference>
<organism evidence="9">
    <name type="scientific">Salvia splendens</name>
    <name type="common">Scarlet sage</name>
    <dbReference type="NCBI Taxonomy" id="180675"/>
    <lineage>
        <taxon>Eukaryota</taxon>
        <taxon>Viridiplantae</taxon>
        <taxon>Streptophyta</taxon>
        <taxon>Embryophyta</taxon>
        <taxon>Tracheophyta</taxon>
        <taxon>Spermatophyta</taxon>
        <taxon>Magnoliopsida</taxon>
        <taxon>eudicotyledons</taxon>
        <taxon>Gunneridae</taxon>
        <taxon>Pentapetalae</taxon>
        <taxon>asterids</taxon>
        <taxon>lamiids</taxon>
        <taxon>Lamiales</taxon>
        <taxon>Lamiaceae</taxon>
        <taxon>Nepetoideae</taxon>
        <taxon>Mentheae</taxon>
        <taxon>Salviinae</taxon>
        <taxon>Salvia</taxon>
        <taxon>Salvia subgen. Calosphace</taxon>
        <taxon>core Calosphace</taxon>
    </lineage>
</organism>
<evidence type="ECO:0000256" key="5">
    <source>
        <dbReference type="ARBA" id="ARBA00023163"/>
    </source>
</evidence>
<evidence type="ECO:0000313" key="9">
    <source>
        <dbReference type="EMBL" id="KAG6423868.1"/>
    </source>
</evidence>
<feature type="compositionally biased region" description="Basic and acidic residues" evidence="7">
    <location>
        <begin position="438"/>
        <end position="449"/>
    </location>
</feature>